<organism evidence="3 4">
    <name type="scientific">Roseinatronobacter monicus</name>
    <dbReference type="NCBI Taxonomy" id="393481"/>
    <lineage>
        <taxon>Bacteria</taxon>
        <taxon>Pseudomonadati</taxon>
        <taxon>Pseudomonadota</taxon>
        <taxon>Alphaproteobacteria</taxon>
        <taxon>Rhodobacterales</taxon>
        <taxon>Paracoccaceae</taxon>
        <taxon>Roseinatronobacter</taxon>
    </lineage>
</organism>
<dbReference type="Pfam" id="PF02470">
    <property type="entry name" value="MlaD"/>
    <property type="match status" value="1"/>
</dbReference>
<dbReference type="RefSeq" id="WP_142081255.1">
    <property type="nucleotide sequence ID" value="NZ_VFPT01000001.1"/>
</dbReference>
<dbReference type="PANTHER" id="PTHR36698">
    <property type="entry name" value="BLL5892 PROTEIN"/>
    <property type="match status" value="1"/>
</dbReference>
<proteinExistence type="predicted"/>
<keyword evidence="1" id="KW-0812">Transmembrane</keyword>
<sequence length="570" mass="61437">METRANYVLIGVFALLGFLGVLGFFLAFGKFQLDRQFTYYEVRFESVSGLSRAADVQFAGLLVGQVVEVRLAPDGDGTVMVRLEVERSTPVRADSVATVDSSGITGVSFVTISPGSSDAPLINERADVPELEAGRSTIQSLTEGAPRIMAETLDVLEQVNRLLGEENQNKVSNILTNVETSTGELSRALDNFSAFTDTIAEATSTFAEFSDNLSPILLQAEKTVESLQFAIDEFALLATESRITFETGTATLEAVGAFVDDDLDAMVTDLRGAADLVGREIEAFSREAQTMFSDISRTGVAATQRIEALDPALARLEPLLARADSTFETVERMADNVDTLVSGDGAALVAEAREMVALARDAAASVADVAENDLPIIMDDVRAATADIRQVVNTVGDDLAQVSGRVEELSASGLRTLDQVTETFANANTTLGAINRALETSEGAIQAAERAFIGADRFINDDVSQITDDLRDVLGRLGRAVDAVSEDIPEVTADLRRTADSAARAFDDLGRMVRDSSGPVRDFTTSGLPNLTQLARETRGLVTNLDRLTRQIERDPARFLLNRQTPEFRR</sequence>
<dbReference type="Proteomes" id="UP000320582">
    <property type="component" value="Unassembled WGS sequence"/>
</dbReference>
<evidence type="ECO:0000313" key="3">
    <source>
        <dbReference type="EMBL" id="TQM93374.1"/>
    </source>
</evidence>
<name>A0A543KEB0_9RHOB</name>
<accession>A0A543KEB0</accession>
<keyword evidence="4" id="KW-1185">Reference proteome</keyword>
<keyword evidence="1" id="KW-0472">Membrane</keyword>
<dbReference type="InterPro" id="IPR003399">
    <property type="entry name" value="Mce/MlaD"/>
</dbReference>
<dbReference type="PANTHER" id="PTHR36698:SF2">
    <property type="entry name" value="MCE_MLAD DOMAIN-CONTAINING PROTEIN"/>
    <property type="match status" value="1"/>
</dbReference>
<dbReference type="AlphaFoldDB" id="A0A543KEB0"/>
<keyword evidence="1" id="KW-1133">Transmembrane helix</keyword>
<feature type="domain" description="Mce/MlaD" evidence="2">
    <location>
        <begin position="39"/>
        <end position="115"/>
    </location>
</feature>
<comment type="caution">
    <text evidence="3">The sequence shown here is derived from an EMBL/GenBank/DDBJ whole genome shotgun (WGS) entry which is preliminary data.</text>
</comment>
<feature type="transmembrane region" description="Helical" evidence="1">
    <location>
        <begin position="7"/>
        <end position="28"/>
    </location>
</feature>
<reference evidence="3 4" key="1">
    <citation type="submission" date="2019-06" db="EMBL/GenBank/DDBJ databases">
        <title>Genomic Encyclopedia of Archaeal and Bacterial Type Strains, Phase II (KMG-II): from individual species to whole genera.</title>
        <authorList>
            <person name="Goeker M."/>
        </authorList>
    </citation>
    <scope>NUCLEOTIDE SEQUENCE [LARGE SCALE GENOMIC DNA]</scope>
    <source>
        <strain evidence="3 4">DSM 18423</strain>
    </source>
</reference>
<dbReference type="EMBL" id="VFPT01000001">
    <property type="protein sequence ID" value="TQM93374.1"/>
    <property type="molecule type" value="Genomic_DNA"/>
</dbReference>
<evidence type="ECO:0000313" key="4">
    <source>
        <dbReference type="Proteomes" id="UP000320582"/>
    </source>
</evidence>
<gene>
    <name evidence="3" type="ORF">BD293_2007</name>
</gene>
<evidence type="ECO:0000259" key="2">
    <source>
        <dbReference type="Pfam" id="PF02470"/>
    </source>
</evidence>
<protein>
    <submittedName>
        <fullName evidence="3">Phospholipid/cholesterol/gamma-HCH transport system substrate-binding protein</fullName>
    </submittedName>
</protein>
<dbReference type="OrthoDB" id="9808689at2"/>
<evidence type="ECO:0000256" key="1">
    <source>
        <dbReference type="SAM" id="Phobius"/>
    </source>
</evidence>